<dbReference type="AlphaFoldDB" id="A0A6I2R516"/>
<protein>
    <recommendedName>
        <fullName evidence="3">Phage P2 GpU</fullName>
    </recommendedName>
</protein>
<dbReference type="InterPro" id="IPR009734">
    <property type="entry name" value="Myoviridae_GpU"/>
</dbReference>
<reference evidence="1 2" key="1">
    <citation type="journal article" date="2019" name="Nat. Med.">
        <title>A library of human gut bacterial isolates paired with longitudinal multiomics data enables mechanistic microbiome research.</title>
        <authorList>
            <person name="Poyet M."/>
            <person name="Groussin M."/>
            <person name="Gibbons S.M."/>
            <person name="Avila-Pacheco J."/>
            <person name="Jiang X."/>
            <person name="Kearney S.M."/>
            <person name="Perrotta A.R."/>
            <person name="Berdy B."/>
            <person name="Zhao S."/>
            <person name="Lieberman T.D."/>
            <person name="Swanson P.K."/>
            <person name="Smith M."/>
            <person name="Roesemann S."/>
            <person name="Alexander J.E."/>
            <person name="Rich S.A."/>
            <person name="Livny J."/>
            <person name="Vlamakis H."/>
            <person name="Clish C."/>
            <person name="Bullock K."/>
            <person name="Deik A."/>
            <person name="Scott J."/>
            <person name="Pierce K.A."/>
            <person name="Xavier R.J."/>
            <person name="Alm E.J."/>
        </authorList>
    </citation>
    <scope>NUCLEOTIDE SEQUENCE [LARGE SCALE GENOMIC DNA]</scope>
    <source>
        <strain evidence="1 2">BIOML-A2</strain>
    </source>
</reference>
<dbReference type="Pfam" id="PF06995">
    <property type="entry name" value="Phage_P2_GpU"/>
    <property type="match status" value="1"/>
</dbReference>
<evidence type="ECO:0000313" key="2">
    <source>
        <dbReference type="Proteomes" id="UP000434475"/>
    </source>
</evidence>
<evidence type="ECO:0000313" key="1">
    <source>
        <dbReference type="EMBL" id="MSB18412.1"/>
    </source>
</evidence>
<name>A0A6I2R516_FLAPL</name>
<gene>
    <name evidence="1" type="ORF">GKE97_02645</name>
</gene>
<organism evidence="1 2">
    <name type="scientific">Flavonifractor plautii</name>
    <name type="common">Fusobacterium plautii</name>
    <dbReference type="NCBI Taxonomy" id="292800"/>
    <lineage>
        <taxon>Bacteria</taxon>
        <taxon>Bacillati</taxon>
        <taxon>Bacillota</taxon>
        <taxon>Clostridia</taxon>
        <taxon>Eubacteriales</taxon>
        <taxon>Oscillospiraceae</taxon>
        <taxon>Flavonifractor</taxon>
    </lineage>
</organism>
<accession>A0A6I2R516</accession>
<dbReference type="EMBL" id="WKPR01000003">
    <property type="protein sequence ID" value="MSB18412.1"/>
    <property type="molecule type" value="Genomic_DNA"/>
</dbReference>
<sequence length="130" mass="14323">MAIGSFMGRTFTVSDRRIFTPSNLKGQSGSDWATHDRTGAKARSQWIAPKLKSYSFDLLLRAQDGASPRSTLEHFQSCAEKGVADYFIVGNAPISSYPFKITDVSDEWAAVLHSGALVECKVTLTIEEYL</sequence>
<proteinExistence type="predicted"/>
<dbReference type="RefSeq" id="WP_172697178.1">
    <property type="nucleotide sequence ID" value="NZ_WKPR01000003.1"/>
</dbReference>
<evidence type="ECO:0008006" key="3">
    <source>
        <dbReference type="Google" id="ProtNLM"/>
    </source>
</evidence>
<dbReference type="Proteomes" id="UP000434475">
    <property type="component" value="Unassembled WGS sequence"/>
</dbReference>
<comment type="caution">
    <text evidence="1">The sequence shown here is derived from an EMBL/GenBank/DDBJ whole genome shotgun (WGS) entry which is preliminary data.</text>
</comment>